<name>M3AKA5_PSEFD</name>
<evidence type="ECO:0000313" key="1">
    <source>
        <dbReference type="EMBL" id="EME77598.1"/>
    </source>
</evidence>
<evidence type="ECO:0000313" key="2">
    <source>
        <dbReference type="Proteomes" id="UP000016932"/>
    </source>
</evidence>
<accession>M3AKA5</accession>
<gene>
    <name evidence="1" type="ORF">MYCFIDRAFT_84347</name>
</gene>
<sequence>MYRNMATRERDATRFNNLYQYQGPDAATMRLLGDKAPKWANGTENFWQALEMGPMPPGDPQVWLILCFQYGAFGEQSPESLARVAESMIEYGRRYSKLERDLDAPGILFILGSSVAEDLWYKRLQVKDSDERRGRVLERLRSLNMRDVARPYADVYHQVMAAKLQELRRCAFSIGGVA</sequence>
<dbReference type="KEGG" id="pfj:MYCFIDRAFT_84347"/>
<dbReference type="GeneID" id="19342183"/>
<keyword evidence="2" id="KW-1185">Reference proteome</keyword>
<reference evidence="1 2" key="1">
    <citation type="journal article" date="2012" name="PLoS Pathog.">
        <title>Diverse lifestyles and strategies of plant pathogenesis encoded in the genomes of eighteen Dothideomycetes fungi.</title>
        <authorList>
            <person name="Ohm R.A."/>
            <person name="Feau N."/>
            <person name="Henrissat B."/>
            <person name="Schoch C.L."/>
            <person name="Horwitz B.A."/>
            <person name="Barry K.W."/>
            <person name="Condon B.J."/>
            <person name="Copeland A.C."/>
            <person name="Dhillon B."/>
            <person name="Glaser F."/>
            <person name="Hesse C.N."/>
            <person name="Kosti I."/>
            <person name="LaButti K."/>
            <person name="Lindquist E.A."/>
            <person name="Lucas S."/>
            <person name="Salamov A.A."/>
            <person name="Bradshaw R.E."/>
            <person name="Ciuffetti L."/>
            <person name="Hamelin R.C."/>
            <person name="Kema G.H.J."/>
            <person name="Lawrence C."/>
            <person name="Scott J.A."/>
            <person name="Spatafora J.W."/>
            <person name="Turgeon B.G."/>
            <person name="de Wit P.J.G.M."/>
            <person name="Zhong S."/>
            <person name="Goodwin S.B."/>
            <person name="Grigoriev I.V."/>
        </authorList>
    </citation>
    <scope>NUCLEOTIDE SEQUENCE [LARGE SCALE GENOMIC DNA]</scope>
    <source>
        <strain evidence="1 2">CIRAD86</strain>
    </source>
</reference>
<dbReference type="EMBL" id="KB446564">
    <property type="protein sequence ID" value="EME77598.1"/>
    <property type="molecule type" value="Genomic_DNA"/>
</dbReference>
<organism evidence="1 2">
    <name type="scientific">Pseudocercospora fijiensis (strain CIRAD86)</name>
    <name type="common">Black leaf streak disease fungus</name>
    <name type="synonym">Mycosphaerella fijiensis</name>
    <dbReference type="NCBI Taxonomy" id="383855"/>
    <lineage>
        <taxon>Eukaryota</taxon>
        <taxon>Fungi</taxon>
        <taxon>Dikarya</taxon>
        <taxon>Ascomycota</taxon>
        <taxon>Pezizomycotina</taxon>
        <taxon>Dothideomycetes</taxon>
        <taxon>Dothideomycetidae</taxon>
        <taxon>Mycosphaerellales</taxon>
        <taxon>Mycosphaerellaceae</taxon>
        <taxon>Pseudocercospora</taxon>
    </lineage>
</organism>
<dbReference type="RefSeq" id="XP_007931412.1">
    <property type="nucleotide sequence ID" value="XM_007933221.1"/>
</dbReference>
<dbReference type="AlphaFoldDB" id="M3AKA5"/>
<dbReference type="Proteomes" id="UP000016932">
    <property type="component" value="Unassembled WGS sequence"/>
</dbReference>
<protein>
    <submittedName>
        <fullName evidence="1">Uncharacterized protein</fullName>
    </submittedName>
</protein>
<dbReference type="OrthoDB" id="3945549at2759"/>
<dbReference type="VEuPathDB" id="FungiDB:MYCFIDRAFT_84347"/>
<dbReference type="HOGENOM" id="CLU_1511224_0_0_1"/>
<proteinExistence type="predicted"/>